<dbReference type="AlphaFoldDB" id="A0A7C9BKA4"/>
<feature type="transmembrane region" description="Helical" evidence="1">
    <location>
        <begin position="199"/>
        <end position="217"/>
    </location>
</feature>
<keyword evidence="3" id="KW-1185">Reference proteome</keyword>
<sequence>MTTDNLIIIKGGAYNDIKKALRQWIDLYSKDLQDDLTFQIFKNGRGNHIIQADKKLDNDRFFYLVNYLNYPEDIKYKIEIEGYTTGKDNNQLKGKDLLVFISLTDKEYDNVLVTTSENENFKVDFGGKITETRDKRIFNYPTDLILKYPETININRKEIEHKEEKINEISIHKRFKILAIIAVSLTLIGIIINQIDPQIFRKFSFFLGMGIGVWFFLDYKMLQSDRHYLCSFGIAIGYFLFILTNNGEFNKSVLDYGALYPLTLLLVQKPARLIYKATLNREPVVDRPPPTFWDGVYMIILFFGFGVLPFLIIDSLTK</sequence>
<gene>
    <name evidence="2" type="ORF">GBK04_23100</name>
</gene>
<reference evidence="2 3" key="1">
    <citation type="submission" date="2019-10" db="EMBL/GenBank/DDBJ databases">
        <title>Draft Genome Sequence of Cytophagaceae sp. SJW1-29.</title>
        <authorList>
            <person name="Choi A."/>
        </authorList>
    </citation>
    <scope>NUCLEOTIDE SEQUENCE [LARGE SCALE GENOMIC DNA]</scope>
    <source>
        <strain evidence="2 3">SJW1-29</strain>
    </source>
</reference>
<feature type="transmembrane region" description="Helical" evidence="1">
    <location>
        <begin position="175"/>
        <end position="193"/>
    </location>
</feature>
<keyword evidence="1" id="KW-0812">Transmembrane</keyword>
<comment type="caution">
    <text evidence="2">The sequence shown here is derived from an EMBL/GenBank/DDBJ whole genome shotgun (WGS) entry which is preliminary data.</text>
</comment>
<name>A0A7C9BKA4_9BACT</name>
<dbReference type="Proteomes" id="UP000479293">
    <property type="component" value="Unassembled WGS sequence"/>
</dbReference>
<feature type="transmembrane region" description="Helical" evidence="1">
    <location>
        <begin position="229"/>
        <end position="247"/>
    </location>
</feature>
<organism evidence="2 3">
    <name type="scientific">Salmonirosea aquatica</name>
    <dbReference type="NCBI Taxonomy" id="2654236"/>
    <lineage>
        <taxon>Bacteria</taxon>
        <taxon>Pseudomonadati</taxon>
        <taxon>Bacteroidota</taxon>
        <taxon>Cytophagia</taxon>
        <taxon>Cytophagales</taxon>
        <taxon>Spirosomataceae</taxon>
        <taxon>Salmonirosea</taxon>
    </lineage>
</organism>
<protein>
    <submittedName>
        <fullName evidence="2">Uncharacterized protein</fullName>
    </submittedName>
</protein>
<evidence type="ECO:0000256" key="1">
    <source>
        <dbReference type="SAM" id="Phobius"/>
    </source>
</evidence>
<proteinExistence type="predicted"/>
<evidence type="ECO:0000313" key="2">
    <source>
        <dbReference type="EMBL" id="MPR36154.1"/>
    </source>
</evidence>
<accession>A0A7C9BKA4</accession>
<dbReference type="EMBL" id="WHLY01000002">
    <property type="protein sequence ID" value="MPR36154.1"/>
    <property type="molecule type" value="Genomic_DNA"/>
</dbReference>
<dbReference type="RefSeq" id="WP_152763816.1">
    <property type="nucleotide sequence ID" value="NZ_WHLY01000002.1"/>
</dbReference>
<keyword evidence="1" id="KW-1133">Transmembrane helix</keyword>
<keyword evidence="1" id="KW-0472">Membrane</keyword>
<evidence type="ECO:0000313" key="3">
    <source>
        <dbReference type="Proteomes" id="UP000479293"/>
    </source>
</evidence>
<feature type="transmembrane region" description="Helical" evidence="1">
    <location>
        <begin position="295"/>
        <end position="313"/>
    </location>
</feature>